<dbReference type="AlphaFoldDB" id="A0A550CH19"/>
<proteinExistence type="predicted"/>
<dbReference type="EMBL" id="VDMD01000008">
    <property type="protein sequence ID" value="TRM63996.1"/>
    <property type="molecule type" value="Genomic_DNA"/>
</dbReference>
<name>A0A550CH19_9AGAR</name>
<evidence type="ECO:0000313" key="2">
    <source>
        <dbReference type="Proteomes" id="UP000320762"/>
    </source>
</evidence>
<keyword evidence="2" id="KW-1185">Reference proteome</keyword>
<evidence type="ECO:0000313" key="1">
    <source>
        <dbReference type="EMBL" id="TRM63996.1"/>
    </source>
</evidence>
<reference evidence="1 2" key="1">
    <citation type="journal article" date="2019" name="New Phytol.">
        <title>Comparative genomics reveals unique wood-decay strategies and fruiting body development in the Schizophyllaceae.</title>
        <authorList>
            <person name="Almasi E."/>
            <person name="Sahu N."/>
            <person name="Krizsan K."/>
            <person name="Balint B."/>
            <person name="Kovacs G.M."/>
            <person name="Kiss B."/>
            <person name="Cseklye J."/>
            <person name="Drula E."/>
            <person name="Henrissat B."/>
            <person name="Nagy I."/>
            <person name="Chovatia M."/>
            <person name="Adam C."/>
            <person name="LaButti K."/>
            <person name="Lipzen A."/>
            <person name="Riley R."/>
            <person name="Grigoriev I.V."/>
            <person name="Nagy L.G."/>
        </authorList>
    </citation>
    <scope>NUCLEOTIDE SEQUENCE [LARGE SCALE GENOMIC DNA]</scope>
    <source>
        <strain evidence="1 2">NL-1724</strain>
    </source>
</reference>
<sequence>MSIRLRLSNLLHTICLGEFCIVMTQDHLDRLSRTISAAEMDGHREGFVPSFEQAASIRDAIPPLETQLGEFNAEIARLCALRDQVSTELAVKRSLIAPPNRLNEKTKTMPVNSLRPPSHACALLGALSRSGPLSCGRISSSALAPAMLMRMSMPASCIPATTTWIRCHSDYYLPALLIRVLPHASRLRSIDLTGFIEVYQSQPSHICFPGLRCAAFYVNGHEDIQRIDPFHFLSDAPQLREVNIQMSLQSKARAVRLPMSWKLTHLGFSLGWVCTPLDLLPTVAQYATTLHSFSCNTEKLDTKSMHPIDLPALNRINIERDAHALLKFISAPNLQEIRLTTTRHGDPFASLLAFLSSPKAPVATLRYLKLDKISHNFREQTTRELLHCLERMHDLRGLTISADPDFYERRSSRDMYVPPCFWEGLTVRDGETPILPNLSLFRVFFGGVPLVGEAHELQRRPLRAMLHSRETARVIQGRRVVALERVEVLDEEDISTV</sequence>
<gene>
    <name evidence="1" type="ORF">BD626DRAFT_629751</name>
</gene>
<comment type="caution">
    <text evidence="1">The sequence shown here is derived from an EMBL/GenBank/DDBJ whole genome shotgun (WGS) entry which is preliminary data.</text>
</comment>
<dbReference type="SUPFAM" id="SSF52047">
    <property type="entry name" value="RNI-like"/>
    <property type="match status" value="1"/>
</dbReference>
<dbReference type="Proteomes" id="UP000320762">
    <property type="component" value="Unassembled WGS sequence"/>
</dbReference>
<protein>
    <recommendedName>
        <fullName evidence="3">F-box domain-containing protein</fullName>
    </recommendedName>
</protein>
<dbReference type="OrthoDB" id="3266451at2759"/>
<evidence type="ECO:0008006" key="3">
    <source>
        <dbReference type="Google" id="ProtNLM"/>
    </source>
</evidence>
<accession>A0A550CH19</accession>
<organism evidence="1 2">
    <name type="scientific">Schizophyllum amplum</name>
    <dbReference type="NCBI Taxonomy" id="97359"/>
    <lineage>
        <taxon>Eukaryota</taxon>
        <taxon>Fungi</taxon>
        <taxon>Dikarya</taxon>
        <taxon>Basidiomycota</taxon>
        <taxon>Agaricomycotina</taxon>
        <taxon>Agaricomycetes</taxon>
        <taxon>Agaricomycetidae</taxon>
        <taxon>Agaricales</taxon>
        <taxon>Schizophyllaceae</taxon>
        <taxon>Schizophyllum</taxon>
    </lineage>
</organism>